<dbReference type="GO" id="GO:0030672">
    <property type="term" value="C:synaptic vesicle membrane"/>
    <property type="evidence" value="ECO:0000318"/>
    <property type="project" value="GO_Central"/>
</dbReference>
<proteinExistence type="inferred from homology"/>
<feature type="transmembrane region" description="Helical" evidence="8">
    <location>
        <begin position="207"/>
        <end position="228"/>
    </location>
</feature>
<reference evidence="10 11" key="1">
    <citation type="journal article" date="2009" name="Science">
        <title>Genome sequence, comparative analysis, and population genetics of the domestic horse.</title>
        <authorList>
            <consortium name="Broad Institute Genome Sequencing Platform"/>
            <consortium name="Broad Institute Whole Genome Assembly Team"/>
            <person name="Wade C.M."/>
            <person name="Giulotto E."/>
            <person name="Sigurdsson S."/>
            <person name="Zoli M."/>
            <person name="Gnerre S."/>
            <person name="Imsland F."/>
            <person name="Lear T.L."/>
            <person name="Adelson D.L."/>
            <person name="Bailey E."/>
            <person name="Bellone R.R."/>
            <person name="Bloecker H."/>
            <person name="Distl O."/>
            <person name="Edgar R.C."/>
            <person name="Garber M."/>
            <person name="Leeb T."/>
            <person name="Mauceli E."/>
            <person name="MacLeod J.N."/>
            <person name="Penedo M.C.T."/>
            <person name="Raison J.M."/>
            <person name="Sharpe T."/>
            <person name="Vogel J."/>
            <person name="Andersson L."/>
            <person name="Antczak D.F."/>
            <person name="Biagi T."/>
            <person name="Binns M.M."/>
            <person name="Chowdhary B.P."/>
            <person name="Coleman S.J."/>
            <person name="Della Valle G."/>
            <person name="Fryc S."/>
            <person name="Guerin G."/>
            <person name="Hasegawa T."/>
            <person name="Hill E.W."/>
            <person name="Jurka J."/>
            <person name="Kiialainen A."/>
            <person name="Lindgren G."/>
            <person name="Liu J."/>
            <person name="Magnani E."/>
            <person name="Mickelson J.R."/>
            <person name="Murray J."/>
            <person name="Nergadze S.G."/>
            <person name="Onofrio R."/>
            <person name="Pedroni S."/>
            <person name="Piras M.F."/>
            <person name="Raudsepp T."/>
            <person name="Rocchi M."/>
            <person name="Roeed K.H."/>
            <person name="Ryder O.A."/>
            <person name="Searle S."/>
            <person name="Skow L."/>
            <person name="Swinburne J.E."/>
            <person name="Syvaenen A.C."/>
            <person name="Tozaki T."/>
            <person name="Valberg S.J."/>
            <person name="Vaudin M."/>
            <person name="White J.R."/>
            <person name="Zody M.C."/>
            <person name="Lander E.S."/>
            <person name="Lindblad-Toh K."/>
        </authorList>
    </citation>
    <scope>NUCLEOTIDE SEQUENCE [LARGE SCALE GENOMIC DNA]</scope>
    <source>
        <strain evidence="10 11">Thoroughbred</strain>
    </source>
</reference>
<comment type="subcellular location">
    <subcellularLocation>
        <location evidence="1">Membrane</location>
        <topology evidence="1">Multi-pass membrane protein</topology>
    </subcellularLocation>
</comment>
<feature type="transmembrane region" description="Helical" evidence="8">
    <location>
        <begin position="163"/>
        <end position="187"/>
    </location>
</feature>
<accession>A0A5F5PXB9</accession>
<dbReference type="AlphaFoldDB" id="A0A5F5PXB9"/>
<evidence type="ECO:0000256" key="2">
    <source>
        <dbReference type="ARBA" id="ARBA00010252"/>
    </source>
</evidence>
<evidence type="ECO:0000313" key="10">
    <source>
        <dbReference type="Ensembl" id="ENSECAP00000053146.2"/>
    </source>
</evidence>
<keyword evidence="3 6" id="KW-0812">Transmembrane</keyword>
<reference evidence="10" key="2">
    <citation type="submission" date="2025-08" db="UniProtKB">
        <authorList>
            <consortium name="Ensembl"/>
        </authorList>
    </citation>
    <scope>IDENTIFICATION</scope>
    <source>
        <strain evidence="10">Thoroughbred</strain>
    </source>
</reference>
<gene>
    <name evidence="10" type="primary">SYNGR1</name>
</gene>
<dbReference type="GeneTree" id="ENSGT00950000182935"/>
<dbReference type="PANTHER" id="PTHR10838">
    <property type="entry name" value="SYNAPTOGYRIN"/>
    <property type="match status" value="1"/>
</dbReference>
<dbReference type="Ensembl" id="ENSECAT00000074370.2">
    <property type="protein sequence ID" value="ENSECAP00000053146.2"/>
    <property type="gene ID" value="ENSECAG00000051717.1"/>
</dbReference>
<comment type="similarity">
    <text evidence="2">Belongs to the synaptogyrin family.</text>
</comment>
<feature type="transmembrane region" description="Helical" evidence="8">
    <location>
        <begin position="128"/>
        <end position="151"/>
    </location>
</feature>
<dbReference type="GO" id="GO:0031594">
    <property type="term" value="C:neuromuscular junction"/>
    <property type="evidence" value="ECO:0000318"/>
    <property type="project" value="GO_Central"/>
</dbReference>
<evidence type="ECO:0000256" key="1">
    <source>
        <dbReference type="ARBA" id="ARBA00004141"/>
    </source>
</evidence>
<dbReference type="GO" id="GO:1990830">
    <property type="term" value="P:cellular response to leukemia inhibitory factor"/>
    <property type="evidence" value="ECO:0007669"/>
    <property type="project" value="Ensembl"/>
</dbReference>
<evidence type="ECO:0000256" key="5">
    <source>
        <dbReference type="ARBA" id="ARBA00023136"/>
    </source>
</evidence>
<protein>
    <submittedName>
        <fullName evidence="10">Synaptogyrin 1</fullName>
    </submittedName>
</protein>
<dbReference type="Bgee" id="ENSECAG00000017245">
    <property type="expression patterns" value="Expressed in cerebellum and 23 other cell types or tissues"/>
</dbReference>
<dbReference type="InterPro" id="IPR008253">
    <property type="entry name" value="Marvel"/>
</dbReference>
<evidence type="ECO:0000256" key="3">
    <source>
        <dbReference type="ARBA" id="ARBA00022692"/>
    </source>
</evidence>
<feature type="domain" description="MARVEL" evidence="9">
    <location>
        <begin position="79"/>
        <end position="232"/>
    </location>
</feature>
<evidence type="ECO:0000256" key="8">
    <source>
        <dbReference type="SAM" id="Phobius"/>
    </source>
</evidence>
<keyword evidence="5 6" id="KW-0472">Membrane</keyword>
<evidence type="ECO:0000313" key="11">
    <source>
        <dbReference type="Proteomes" id="UP000002281"/>
    </source>
</evidence>
<name>A0A5F5PXB9_HORSE</name>
<evidence type="ECO:0000256" key="4">
    <source>
        <dbReference type="ARBA" id="ARBA00022989"/>
    </source>
</evidence>
<evidence type="ECO:0000259" key="9">
    <source>
        <dbReference type="PROSITE" id="PS51225"/>
    </source>
</evidence>
<sequence length="293" mass="32199">MEGGAYGAGKAGGAFDPHTLLRQPHTILRVVSWAPTRWRLFEGREVPSCYSLRLSDWTEPRTLGTSMRAWGADFMRLCQSSALRDPDRPLAKLFSIVVFGSIVNEGYLNSPSEGKEFCIYNRNPNACSYGVAVGVLAFLTCLLYLALDVYFPQISSVKDRKKAVLSDIGVSAFWAFLWFVGFCYLANQWQVSKPKDNPLNEGTDAARAAIAFSFFSIFTWAGQAVLAFKRYQIGADSALFSQDYTDPSQDSSMPYAPYAEPSAGPDPAGVGGTYQQPASAFDPEPQGYQSQGY</sequence>
<dbReference type="OrthoDB" id="10041611at2759"/>
<reference evidence="10" key="3">
    <citation type="submission" date="2025-09" db="UniProtKB">
        <authorList>
            <consortium name="Ensembl"/>
        </authorList>
    </citation>
    <scope>IDENTIFICATION</scope>
    <source>
        <strain evidence="10">Thoroughbred</strain>
    </source>
</reference>
<keyword evidence="4 8" id="KW-1133">Transmembrane helix</keyword>
<evidence type="ECO:0000256" key="6">
    <source>
        <dbReference type="PROSITE-ProRule" id="PRU00581"/>
    </source>
</evidence>
<evidence type="ECO:0000256" key="7">
    <source>
        <dbReference type="SAM" id="MobiDB-lite"/>
    </source>
</evidence>
<dbReference type="Pfam" id="PF01284">
    <property type="entry name" value="MARVEL"/>
    <property type="match status" value="1"/>
</dbReference>
<keyword evidence="11" id="KW-1185">Reference proteome</keyword>
<organism evidence="10 11">
    <name type="scientific">Equus caballus</name>
    <name type="common">Horse</name>
    <dbReference type="NCBI Taxonomy" id="9796"/>
    <lineage>
        <taxon>Eukaryota</taxon>
        <taxon>Metazoa</taxon>
        <taxon>Chordata</taxon>
        <taxon>Craniata</taxon>
        <taxon>Vertebrata</taxon>
        <taxon>Euteleostomi</taxon>
        <taxon>Mammalia</taxon>
        <taxon>Eutheria</taxon>
        <taxon>Laurasiatheria</taxon>
        <taxon>Perissodactyla</taxon>
        <taxon>Equidae</taxon>
        <taxon>Equus</taxon>
    </lineage>
</organism>
<dbReference type="Proteomes" id="UP000002281">
    <property type="component" value="Chromosome 28"/>
</dbReference>
<dbReference type="GO" id="GO:0098685">
    <property type="term" value="C:Schaffer collateral - CA1 synapse"/>
    <property type="evidence" value="ECO:0007669"/>
    <property type="project" value="Ensembl"/>
</dbReference>
<dbReference type="GO" id="GO:0048172">
    <property type="term" value="P:regulation of short-term neuronal synaptic plasticity"/>
    <property type="evidence" value="ECO:0007669"/>
    <property type="project" value="Ensembl"/>
</dbReference>
<dbReference type="GO" id="GO:0048169">
    <property type="term" value="P:regulation of long-term neuronal synaptic plasticity"/>
    <property type="evidence" value="ECO:0007669"/>
    <property type="project" value="Ensembl"/>
</dbReference>
<dbReference type="PANTHER" id="PTHR10838:SF7">
    <property type="entry name" value="SYNAPTOGYRIN-1"/>
    <property type="match status" value="1"/>
</dbReference>
<dbReference type="ExpressionAtlas" id="A0A5F5PXB9">
    <property type="expression patterns" value="baseline"/>
</dbReference>
<dbReference type="InterPro" id="IPR016579">
    <property type="entry name" value="Synaptogyrin"/>
</dbReference>
<dbReference type="PROSITE" id="PS51225">
    <property type="entry name" value="MARVEL"/>
    <property type="match status" value="1"/>
</dbReference>
<feature type="region of interest" description="Disordered" evidence="7">
    <location>
        <begin position="245"/>
        <end position="293"/>
    </location>
</feature>